<proteinExistence type="predicted"/>
<dbReference type="EMBL" id="CP137640">
    <property type="protein sequence ID" value="WVX83532.1"/>
    <property type="molecule type" value="Genomic_DNA"/>
</dbReference>
<feature type="transmembrane region" description="Helical" evidence="1">
    <location>
        <begin position="6"/>
        <end position="24"/>
    </location>
</feature>
<sequence length="103" mass="11718">MDFPTIHTNFWDAVIAVPAIMILTQVTKKVFKVPKKYVPFVAVVLGYVISIFISHRHNLLSGIFMGYFYGYAAIGSYASLKTSIIAFKNKSKQRELHHQPVKE</sequence>
<feature type="transmembrane region" description="Helical" evidence="1">
    <location>
        <begin position="59"/>
        <end position="80"/>
    </location>
</feature>
<organism evidence="2 3">
    <name type="scientific">Niallia oryzisoli</name>
    <dbReference type="NCBI Taxonomy" id="1737571"/>
    <lineage>
        <taxon>Bacteria</taxon>
        <taxon>Bacillati</taxon>
        <taxon>Bacillota</taxon>
        <taxon>Bacilli</taxon>
        <taxon>Bacillales</taxon>
        <taxon>Bacillaceae</taxon>
        <taxon>Niallia</taxon>
    </lineage>
</organism>
<evidence type="ECO:0008006" key="4">
    <source>
        <dbReference type="Google" id="ProtNLM"/>
    </source>
</evidence>
<keyword evidence="1" id="KW-0812">Transmembrane</keyword>
<keyword evidence="1" id="KW-0472">Membrane</keyword>
<dbReference type="RefSeq" id="WP_338452416.1">
    <property type="nucleotide sequence ID" value="NZ_CP137640.1"/>
</dbReference>
<protein>
    <recommendedName>
        <fullName evidence="4">Holin</fullName>
    </recommendedName>
</protein>
<accession>A0ABZ2CJF9</accession>
<evidence type="ECO:0000313" key="3">
    <source>
        <dbReference type="Proteomes" id="UP001357223"/>
    </source>
</evidence>
<evidence type="ECO:0000256" key="1">
    <source>
        <dbReference type="SAM" id="Phobius"/>
    </source>
</evidence>
<keyword evidence="3" id="KW-1185">Reference proteome</keyword>
<keyword evidence="1" id="KW-1133">Transmembrane helix</keyword>
<reference evidence="2 3" key="1">
    <citation type="submission" date="2023-10" db="EMBL/GenBank/DDBJ databases">
        <title>Niallia locisalis sp.nov. isolated from a salt pond sample.</title>
        <authorList>
            <person name="Li X.-J."/>
            <person name="Dong L."/>
        </authorList>
    </citation>
    <scope>NUCLEOTIDE SEQUENCE [LARGE SCALE GENOMIC DNA]</scope>
    <source>
        <strain evidence="2 3">DSM 29761</strain>
    </source>
</reference>
<gene>
    <name evidence="2" type="ORF">R4Z09_11330</name>
</gene>
<name>A0ABZ2CJF9_9BACI</name>
<evidence type="ECO:0000313" key="2">
    <source>
        <dbReference type="EMBL" id="WVX83532.1"/>
    </source>
</evidence>
<dbReference type="Proteomes" id="UP001357223">
    <property type="component" value="Chromosome"/>
</dbReference>
<feature type="transmembrane region" description="Helical" evidence="1">
    <location>
        <begin position="36"/>
        <end position="53"/>
    </location>
</feature>